<keyword evidence="8" id="KW-1185">Reference proteome</keyword>
<evidence type="ECO:0000256" key="5">
    <source>
        <dbReference type="SAM" id="MobiDB-lite"/>
    </source>
</evidence>
<dbReference type="Pfam" id="PF10209">
    <property type="entry name" value="DUF2340"/>
    <property type="match status" value="1"/>
</dbReference>
<dbReference type="GO" id="GO:0003697">
    <property type="term" value="F:single-stranded DNA binding"/>
    <property type="evidence" value="ECO:0007669"/>
    <property type="project" value="TreeGrafter"/>
</dbReference>
<sequence length="1344" mass="154473">MSTTNLSNPRTAATLTIRLIKSFEYRTTKNLILKGVDLTQTTVMQLVEMCKKEVQSQPRYKAFRNVEFDCIKLYTQAHFHKTTNLIINIDNEHWIIGDWDTLLADIVIDGHQIENETELSLFNKQAYDTFLQNPETKRVAPRLPPPQIAQMPKRSLKRQIASSDDEDAASPKKQQLHNSEEEDDAGAESKPTQSQLNGDDDEKEDEDGEGGDGDDGDDDNDDQGPDPAADNPLMDHEDVLEALQPQERQRDRDNFIPGSIVRVVLHNFLTYDHVDFCPGPYLNMIIGPNGTGKSTIVCGIALGLGAGPKILGRSSDVNAFVKQDKDQGYIQIHLKARDGLRNHVIKRSINSTDKQSKYEVDGEISKLEVIKDIVQSYGIQIGNLCSFLPQDKVSQFAQMSPSTLLTETQKVAEGTGIGDLSAWHDQLKESGKELSQKEYNLNSVIKDRDNLQEMNRSQEREIERFRARKAIEKKINLLNLMIPFARYSHSKAQYDAAKANRKRLNEHVIEIERENLPLKKKITEYSNMMKNLENQRREKEETIEEKRRDLKEVGKQLELFHKHTEDATTKIDESDRADERRALQIEKVKTIIADLEQVVANPPSDEGLAELDAQIQTIKGKIAELHEEGKRFQDVRRDVASEQSDLQHEMARYQKSLSMMDNVKHRRFEKFRSFDETTARTVDIIGKNADKFGSKVYDPAFLEVRVKEPSYANAIESLISAGVLKTILCQTQEDYDIATKQIIDKYHFRVNIVQPVFQARDLEETISREEIREMGFDGFAIDFIDAPQFILDYLKKSSFLHRIPVARSADQVNMRAVEESRAFRNKQLRRYIIGSESHTTQWSRYGRQAANSMTSFIKPARIFNDATTDTEERQGLEARVEECRSKLNELETRVSEMIPQEKELRSKERDYKQEIGKVDDEKKKIQKKQQEHFKAQTTLNHNKKSLQQLVAQPTAQLEKEKLRRLICKITRQRVAEVDTYTELVKDVAGLIDESELLVLEELQYDVNKRSLNQFMNEYSDRLSAASRELGQANAVYKQVKQDSTTYLKEAQRLLAAVDPELREDFMRFRERVGQTGDDQSLEELEDALAVEKSNLEMNSNISSGVVEAYEKREKIIAGQNKDIEKRQRDYDKKKAYIDRIKSQWEPTLLKLIAAVSERFSRAFQRFGCAGEVKLFRHPTDYEQWAIEIYVKFRETESLELLTHQRQSGGERSLSTILYLMSLTELSKSPFSLVDEINQGMDSRAERLVHNQMVQVTCQDYSSQYFLITPKLLPNLTYHPKMKVLCINNGEWLDERRGNLALLLKDHRKAGMRSGLASQSRAQSRLQSQQVDVKPDINVKAEAVL</sequence>
<reference evidence="7 8" key="1">
    <citation type="submission" date="2019-03" db="EMBL/GenBank/DDBJ databases">
        <title>Sequencing 23 genomes of Wallemia ichthyophaga.</title>
        <authorList>
            <person name="Gostincar C."/>
        </authorList>
    </citation>
    <scope>NUCLEOTIDE SEQUENCE [LARGE SCALE GENOMIC DNA]</scope>
    <source>
        <strain evidence="7 8">EXF-5753</strain>
    </source>
</reference>
<keyword evidence="3 4" id="KW-0175">Coiled coil</keyword>
<dbReference type="GO" id="GO:0000724">
    <property type="term" value="P:double-strand break repair via homologous recombination"/>
    <property type="evidence" value="ECO:0007669"/>
    <property type="project" value="TreeGrafter"/>
</dbReference>
<comment type="caution">
    <text evidence="7">The sequence shown here is derived from an EMBL/GenBank/DDBJ whole genome shotgun (WGS) entry which is preliminary data.</text>
</comment>
<evidence type="ECO:0000256" key="2">
    <source>
        <dbReference type="ARBA" id="ARBA00018687"/>
    </source>
</evidence>
<dbReference type="OrthoDB" id="10254973at2759"/>
<feature type="compositionally biased region" description="Acidic residues" evidence="5">
    <location>
        <begin position="198"/>
        <end position="224"/>
    </location>
</feature>
<feature type="domain" description="RecF/RecN/SMC N-terminal" evidence="6">
    <location>
        <begin position="260"/>
        <end position="1268"/>
    </location>
</feature>
<protein>
    <recommendedName>
        <fullName evidence="2">Structural maintenance of chromosomes protein 5</fullName>
    </recommendedName>
</protein>
<evidence type="ECO:0000313" key="8">
    <source>
        <dbReference type="Proteomes" id="UP000310189"/>
    </source>
</evidence>
<gene>
    <name evidence="7" type="ORF">E3P99_03678</name>
</gene>
<dbReference type="PANTHER" id="PTHR45916:SF1">
    <property type="entry name" value="STRUCTURAL MAINTENANCE OF CHROMOSOMES PROTEIN 5"/>
    <property type="match status" value="1"/>
</dbReference>
<evidence type="ECO:0000256" key="3">
    <source>
        <dbReference type="ARBA" id="ARBA00023054"/>
    </source>
</evidence>
<dbReference type="GO" id="GO:0005634">
    <property type="term" value="C:nucleus"/>
    <property type="evidence" value="ECO:0007669"/>
    <property type="project" value="TreeGrafter"/>
</dbReference>
<evidence type="ECO:0000256" key="1">
    <source>
        <dbReference type="ARBA" id="ARBA00010171"/>
    </source>
</evidence>
<dbReference type="GO" id="GO:0030915">
    <property type="term" value="C:Smc5-Smc6 complex"/>
    <property type="evidence" value="ECO:0007669"/>
    <property type="project" value="TreeGrafter"/>
</dbReference>
<evidence type="ECO:0000256" key="4">
    <source>
        <dbReference type="SAM" id="Coils"/>
    </source>
</evidence>
<dbReference type="SUPFAM" id="SSF52540">
    <property type="entry name" value="P-loop containing nucleoside triphosphate hydrolases"/>
    <property type="match status" value="2"/>
</dbReference>
<dbReference type="Proteomes" id="UP000310189">
    <property type="component" value="Unassembled WGS sequence"/>
</dbReference>
<dbReference type="InterPro" id="IPR027417">
    <property type="entry name" value="P-loop_NTPase"/>
</dbReference>
<evidence type="ECO:0000313" key="7">
    <source>
        <dbReference type="EMBL" id="TIA86441.1"/>
    </source>
</evidence>
<name>A0A4T0FE24_9BASI</name>
<dbReference type="InterPro" id="IPR018794">
    <property type="entry name" value="UPF0538"/>
</dbReference>
<organism evidence="7 8">
    <name type="scientific">Wallemia hederae</name>
    <dbReference type="NCBI Taxonomy" id="1540922"/>
    <lineage>
        <taxon>Eukaryota</taxon>
        <taxon>Fungi</taxon>
        <taxon>Dikarya</taxon>
        <taxon>Basidiomycota</taxon>
        <taxon>Wallemiomycotina</taxon>
        <taxon>Wallemiomycetes</taxon>
        <taxon>Wallemiales</taxon>
        <taxon>Wallemiaceae</taxon>
        <taxon>Wallemia</taxon>
    </lineage>
</organism>
<comment type="similarity">
    <text evidence="1">Belongs to the SMC family. SMC5 subfamily.</text>
</comment>
<evidence type="ECO:0000259" key="6">
    <source>
        <dbReference type="Pfam" id="PF02463"/>
    </source>
</evidence>
<dbReference type="Pfam" id="PF02463">
    <property type="entry name" value="SMC_N"/>
    <property type="match status" value="1"/>
</dbReference>
<accession>A0A4T0FE24</accession>
<feature type="coiled-coil region" evidence="4">
    <location>
        <begin position="873"/>
        <end position="931"/>
    </location>
</feature>
<feature type="coiled-coil region" evidence="4">
    <location>
        <begin position="494"/>
        <end position="556"/>
    </location>
</feature>
<feature type="coiled-coil region" evidence="4">
    <location>
        <begin position="441"/>
        <end position="468"/>
    </location>
</feature>
<proteinExistence type="inferred from homology"/>
<dbReference type="PANTHER" id="PTHR45916">
    <property type="entry name" value="STRUCTURAL MAINTENANCE OF CHROMOSOMES PROTEIN 5"/>
    <property type="match status" value="1"/>
</dbReference>
<feature type="region of interest" description="Disordered" evidence="5">
    <location>
        <begin position="133"/>
        <end position="233"/>
    </location>
</feature>
<dbReference type="Gene3D" id="3.40.50.300">
    <property type="entry name" value="P-loop containing nucleotide triphosphate hydrolases"/>
    <property type="match status" value="2"/>
</dbReference>
<dbReference type="EMBL" id="SPNW01000081">
    <property type="protein sequence ID" value="TIA86441.1"/>
    <property type="molecule type" value="Genomic_DNA"/>
</dbReference>
<dbReference type="InterPro" id="IPR003395">
    <property type="entry name" value="RecF/RecN/SMC_N"/>
</dbReference>